<dbReference type="PROSITE" id="PS51257">
    <property type="entry name" value="PROKAR_LIPOPROTEIN"/>
    <property type="match status" value="1"/>
</dbReference>
<gene>
    <name evidence="1" type="ORF">Q0590_31470</name>
</gene>
<dbReference type="RefSeq" id="WP_302041635.1">
    <property type="nucleotide sequence ID" value="NZ_JAUKPO010000037.1"/>
</dbReference>
<comment type="caution">
    <text evidence="1">The sequence shown here is derived from an EMBL/GenBank/DDBJ whole genome shotgun (WGS) entry which is preliminary data.</text>
</comment>
<keyword evidence="2" id="KW-1185">Reference proteome</keyword>
<name>A0ABT8RGK9_9BACT</name>
<dbReference type="EMBL" id="JAUKPO010000037">
    <property type="protein sequence ID" value="MDO1450836.1"/>
    <property type="molecule type" value="Genomic_DNA"/>
</dbReference>
<accession>A0ABT8RGK9</accession>
<evidence type="ECO:0008006" key="3">
    <source>
        <dbReference type="Google" id="ProtNLM"/>
    </source>
</evidence>
<sequence length="162" mass="18005">MHYIKFFNIQKAFFICGLAFLFGCASSQKSGSAKTAAGDTRTKKVEFLNDNTYYLTEASNDKTYGYNQANPIKVGGSKESSGPRNQRRFLNGLLGPNGEEIKYYRAGSCCAFKTPNGPFDNTGLLDLYRVYWEGSSDTLNIYINLYDKGNLLIPVGLTAKEK</sequence>
<reference evidence="1" key="1">
    <citation type="submission" date="2023-07" db="EMBL/GenBank/DDBJ databases">
        <title>The genome sequence of Rhodocytophaga aerolata KACC 12507.</title>
        <authorList>
            <person name="Zhang X."/>
        </authorList>
    </citation>
    <scope>NUCLEOTIDE SEQUENCE</scope>
    <source>
        <strain evidence="1">KACC 12507</strain>
    </source>
</reference>
<dbReference type="Proteomes" id="UP001168528">
    <property type="component" value="Unassembled WGS sequence"/>
</dbReference>
<organism evidence="1 2">
    <name type="scientific">Rhodocytophaga aerolata</name>
    <dbReference type="NCBI Taxonomy" id="455078"/>
    <lineage>
        <taxon>Bacteria</taxon>
        <taxon>Pseudomonadati</taxon>
        <taxon>Bacteroidota</taxon>
        <taxon>Cytophagia</taxon>
        <taxon>Cytophagales</taxon>
        <taxon>Rhodocytophagaceae</taxon>
        <taxon>Rhodocytophaga</taxon>
    </lineage>
</organism>
<evidence type="ECO:0000313" key="2">
    <source>
        <dbReference type="Proteomes" id="UP001168528"/>
    </source>
</evidence>
<evidence type="ECO:0000313" key="1">
    <source>
        <dbReference type="EMBL" id="MDO1450836.1"/>
    </source>
</evidence>
<proteinExistence type="predicted"/>
<protein>
    <recommendedName>
        <fullName evidence="3">2-dehydro-3-deoxyphosphooctonate aldolase</fullName>
    </recommendedName>
</protein>